<dbReference type="RefSeq" id="WP_047530938.1">
    <property type="nucleotide sequence ID" value="NZ_CCEH01000012.1"/>
</dbReference>
<dbReference type="InterPro" id="IPR005801">
    <property type="entry name" value="ADC_synthase"/>
</dbReference>
<dbReference type="Gene3D" id="3.60.120.10">
    <property type="entry name" value="Anthranilate synthase"/>
    <property type="match status" value="1"/>
</dbReference>
<dbReference type="EMBL" id="CCEH01000012">
    <property type="protein sequence ID" value="CDR28416.1"/>
    <property type="molecule type" value="Genomic_DNA"/>
</dbReference>
<gene>
    <name evidence="2" type="primary">pabB</name>
    <name evidence="2" type="ORF">ERS140147_01548</name>
</gene>
<organism evidence="2 3">
    <name type="scientific">Staphylococcus schweitzeri</name>
    <dbReference type="NCBI Taxonomy" id="1654388"/>
    <lineage>
        <taxon>Bacteria</taxon>
        <taxon>Bacillati</taxon>
        <taxon>Bacillota</taxon>
        <taxon>Bacilli</taxon>
        <taxon>Bacillales</taxon>
        <taxon>Staphylococcaceae</taxon>
        <taxon>Staphylococcus</taxon>
    </lineage>
</organism>
<reference evidence="2 3" key="1">
    <citation type="submission" date="2014-05" db="EMBL/GenBank/DDBJ databases">
        <authorList>
            <person name="Aslett A.Martin."/>
            <person name="De Silva Nishadi"/>
        </authorList>
    </citation>
    <scope>NUCLEOTIDE SEQUENCE [LARGE SCALE GENOMIC DNA]</scope>
</reference>
<dbReference type="SUPFAM" id="SSF56322">
    <property type="entry name" value="ADC synthase"/>
    <property type="match status" value="1"/>
</dbReference>
<accession>A0A077UJ99</accession>
<keyword evidence="2" id="KW-0808">Transferase</keyword>
<proteinExistence type="predicted"/>
<name>A0A077UJ99_9STAP</name>
<dbReference type="Proteomes" id="UP000044616">
    <property type="component" value="Unassembled WGS sequence"/>
</dbReference>
<evidence type="ECO:0000313" key="3">
    <source>
        <dbReference type="Proteomes" id="UP000044616"/>
    </source>
</evidence>
<evidence type="ECO:0000313" key="2">
    <source>
        <dbReference type="EMBL" id="CDR28416.1"/>
    </source>
</evidence>
<feature type="domain" description="Chorismate-utilising enzyme C-terminal" evidence="1">
    <location>
        <begin position="118"/>
        <end position="376"/>
    </location>
</feature>
<dbReference type="PRINTS" id="PR00095">
    <property type="entry name" value="ANTSNTHASEI"/>
</dbReference>
<dbReference type="PANTHER" id="PTHR11236">
    <property type="entry name" value="AMINOBENZOATE/ANTHRANILATE SYNTHASE"/>
    <property type="match status" value="1"/>
</dbReference>
<dbReference type="GO" id="GO:0046820">
    <property type="term" value="F:4-amino-4-deoxychorismate synthase activity"/>
    <property type="evidence" value="ECO:0007669"/>
    <property type="project" value="UniProtKB-EC"/>
</dbReference>
<sequence>MKIEFNYRYYLNENDYEQHHIQMNDLVAKNIATNLNEVGRVIQFAELQQQQGNYVALYLSYEAAKYFNPSMAIHFQELDNIIAAAYSFGKVKKLVSDNNQSVKYESKHQFSFTETSENMIANIKRVQQAIVEGETYQVNYTTRLTDEIYYPITTLYDQLTQFGNGNYTVLLDTDEVQVASISPELFFQKGNFQGMENIIISKPMKGTMPRGISNEEDQFNYETLKASTKDRAENVMIVDLLRNDIGRISQSGTINVYKPFFIETYNTVFQMTTMVSGTLLPHTDLLQILTALFPCGSITGAPKINTMSYINKLETTPRNIYCGAIGLLLPNDDKKMIFNIPIRTIEYKNGQAVYGVGAGITIDSNPIDEVKEFYAKTKILEML</sequence>
<dbReference type="PANTHER" id="PTHR11236:SF50">
    <property type="entry name" value="AMINODEOXYCHORISMATE SYNTHASE COMPONENT 1"/>
    <property type="match status" value="1"/>
</dbReference>
<dbReference type="InterPro" id="IPR015890">
    <property type="entry name" value="Chorismate_C"/>
</dbReference>
<dbReference type="GO" id="GO:0000162">
    <property type="term" value="P:L-tryptophan biosynthetic process"/>
    <property type="evidence" value="ECO:0007669"/>
    <property type="project" value="TreeGrafter"/>
</dbReference>
<dbReference type="InterPro" id="IPR019999">
    <property type="entry name" value="Anth_synth_I-like"/>
</dbReference>
<dbReference type="Pfam" id="PF00425">
    <property type="entry name" value="Chorismate_bind"/>
    <property type="match status" value="1"/>
</dbReference>
<evidence type="ECO:0000259" key="1">
    <source>
        <dbReference type="Pfam" id="PF00425"/>
    </source>
</evidence>
<keyword evidence="2" id="KW-0032">Aminotransferase</keyword>
<dbReference type="EC" id="2.6.1.85" evidence="2"/>
<protein>
    <submittedName>
        <fullName evidence="2">Para-aminobenzoate synthase component</fullName>
        <ecNumber evidence="2">2.6.1.85</ecNumber>
    </submittedName>
</protein>
<dbReference type="AlphaFoldDB" id="A0A077UJ99"/>